<name>A0A533Q7F1_9BACT</name>
<dbReference type="Proteomes" id="UP000319783">
    <property type="component" value="Unassembled WGS sequence"/>
</dbReference>
<dbReference type="Gene3D" id="3.40.50.1000">
    <property type="entry name" value="HAD superfamily/HAD-like"/>
    <property type="match status" value="1"/>
</dbReference>
<dbReference type="InterPro" id="IPR006385">
    <property type="entry name" value="HAD_hydro_SerB1"/>
</dbReference>
<dbReference type="Gene3D" id="1.20.1440.100">
    <property type="entry name" value="SG protein - dephosphorylation function"/>
    <property type="match status" value="1"/>
</dbReference>
<organism evidence="1 2">
    <name type="scientific">Candidatus Jettenia ecosi</name>
    <dbReference type="NCBI Taxonomy" id="2494326"/>
    <lineage>
        <taxon>Bacteria</taxon>
        <taxon>Pseudomonadati</taxon>
        <taxon>Planctomycetota</taxon>
        <taxon>Candidatus Brocadiia</taxon>
        <taxon>Candidatus Brocadiales</taxon>
        <taxon>Candidatus Brocadiaceae</taxon>
        <taxon>Candidatus Jettenia</taxon>
    </lineage>
</organism>
<dbReference type="NCBIfam" id="TIGR01490">
    <property type="entry name" value="HAD-SF-IB-hyp1"/>
    <property type="match status" value="1"/>
</dbReference>
<accession>A0A533Q7F1</accession>
<protein>
    <submittedName>
        <fullName evidence="1">Phosphoserine phosphatase</fullName>
    </submittedName>
</protein>
<reference evidence="1 2" key="1">
    <citation type="submission" date="2019-04" db="EMBL/GenBank/DDBJ databases">
        <title>Genome of a novel bacterium Candidatus Jettenia ecosi reconstructed from metagenome of an anammox bioreactor.</title>
        <authorList>
            <person name="Mardanov A.V."/>
            <person name="Beletsky A.V."/>
            <person name="Ravin N.V."/>
            <person name="Botchkova E.A."/>
            <person name="Litti Y.V."/>
            <person name="Nozhevnikova A.N."/>
        </authorList>
    </citation>
    <scope>NUCLEOTIDE SEQUENCE [LARGE SCALE GENOMIC DNA]</scope>
    <source>
        <strain evidence="1">J2</strain>
    </source>
</reference>
<dbReference type="Pfam" id="PF12710">
    <property type="entry name" value="HAD"/>
    <property type="match status" value="1"/>
</dbReference>
<proteinExistence type="predicted"/>
<dbReference type="SUPFAM" id="SSF56784">
    <property type="entry name" value="HAD-like"/>
    <property type="match status" value="1"/>
</dbReference>
<dbReference type="InterPro" id="IPR036412">
    <property type="entry name" value="HAD-like_sf"/>
</dbReference>
<evidence type="ECO:0000313" key="2">
    <source>
        <dbReference type="Proteomes" id="UP000319783"/>
    </source>
</evidence>
<dbReference type="InterPro" id="IPR023214">
    <property type="entry name" value="HAD_sf"/>
</dbReference>
<dbReference type="NCBIfam" id="TIGR01488">
    <property type="entry name" value="HAD-SF-IB"/>
    <property type="match status" value="1"/>
</dbReference>
<comment type="caution">
    <text evidence="1">The sequence shown here is derived from an EMBL/GenBank/DDBJ whole genome shotgun (WGS) entry which is preliminary data.</text>
</comment>
<dbReference type="AlphaFoldDB" id="A0A533Q7F1"/>
<evidence type="ECO:0000313" key="1">
    <source>
        <dbReference type="EMBL" id="TLD40553.1"/>
    </source>
</evidence>
<gene>
    <name evidence="1" type="ORF">JETT_3190</name>
</gene>
<sequence>MKIIIFDFDGTLTKRDTIRPFASFIAKKYNHNYQLFLFYACLVLHKLKLISDKKLKESFLQLFVKTKSSEEMEEIVNQFFEDRVQNMINNPVLDKLKNHVHSHDRVYIASANFDFLLKALVKKWNISGVISTETEQKNGYFTGKILGNTCKGENKLKKIESVLGVGVLKHAIAYADDEDKLLLDSVGQGIRVT</sequence>
<dbReference type="EMBL" id="SULG01000094">
    <property type="protein sequence ID" value="TLD40553.1"/>
    <property type="molecule type" value="Genomic_DNA"/>
</dbReference>